<organism evidence="2 3">
    <name type="scientific">Novispirillum itersonii</name>
    <name type="common">Aquaspirillum itersonii</name>
    <dbReference type="NCBI Taxonomy" id="189"/>
    <lineage>
        <taxon>Bacteria</taxon>
        <taxon>Pseudomonadati</taxon>
        <taxon>Pseudomonadota</taxon>
        <taxon>Alphaproteobacteria</taxon>
        <taxon>Rhodospirillales</taxon>
        <taxon>Novispirillaceae</taxon>
        <taxon>Novispirillum</taxon>
    </lineage>
</organism>
<proteinExistence type="predicted"/>
<feature type="domain" description="Autotransporter" evidence="1">
    <location>
        <begin position="598"/>
        <end position="879"/>
    </location>
</feature>
<dbReference type="PROSITE" id="PS51208">
    <property type="entry name" value="AUTOTRANSPORTER"/>
    <property type="match status" value="1"/>
</dbReference>
<dbReference type="SMART" id="SM00869">
    <property type="entry name" value="Autotransporter"/>
    <property type="match status" value="1"/>
</dbReference>
<reference evidence="2 3" key="1">
    <citation type="submission" date="2020-08" db="EMBL/GenBank/DDBJ databases">
        <title>Genomic Encyclopedia of Type Strains, Phase IV (KMG-IV): sequencing the most valuable type-strain genomes for metagenomic binning, comparative biology and taxonomic classification.</title>
        <authorList>
            <person name="Goeker M."/>
        </authorList>
    </citation>
    <scope>NUCLEOTIDE SEQUENCE [LARGE SCALE GENOMIC DNA]</scope>
    <source>
        <strain evidence="2 3">DSM 11590</strain>
    </source>
</reference>
<dbReference type="GO" id="GO:0019867">
    <property type="term" value="C:outer membrane"/>
    <property type="evidence" value="ECO:0007669"/>
    <property type="project" value="InterPro"/>
</dbReference>
<dbReference type="InterPro" id="IPR036709">
    <property type="entry name" value="Autotransporte_beta_dom_sf"/>
</dbReference>
<dbReference type="SUPFAM" id="SSF103515">
    <property type="entry name" value="Autotransporter"/>
    <property type="match status" value="1"/>
</dbReference>
<evidence type="ECO:0000313" key="2">
    <source>
        <dbReference type="EMBL" id="MBB6210265.1"/>
    </source>
</evidence>
<dbReference type="RefSeq" id="WP_184263105.1">
    <property type="nucleotide sequence ID" value="NZ_JACIIX010000005.1"/>
</dbReference>
<comment type="caution">
    <text evidence="2">The sequence shown here is derived from an EMBL/GenBank/DDBJ whole genome shotgun (WGS) entry which is preliminary data.</text>
</comment>
<name>A0A7W9ZF37_NOVIT</name>
<protein>
    <submittedName>
        <fullName evidence="2">Outer membrane autotransporter protein</fullName>
    </submittedName>
</protein>
<accession>A0A7W9ZF37</accession>
<sequence length="879" mass="91599">MKKLLIKEYTIMRSFNRFLLAGTSYLAFIVIGTGVAWAGDTSPKIISNYGYNTNRDPGSLLLPTQALTAATNISIDTNLTAPAGLRAITIAPNLTDDRSGDVNVTVQSGNTVTGGQNSQKAISIGAACQAQPCSGQAVNTTINVNSGASVVGGNGVSSEGNTAGRGIVIEDHISGKTTINNSGTISGGVGGETYAGGAAVDSYSSGTLMINNSGTITGGAKGTTAITLPPRALTFDGSQRFITLNNNDGTINGDIWTSSHGDQLNFYGGTLNGSIQGKGTSNGQMNGSGADVYFRSGSTTVNGDIGKPFQNISEFGNTAYVGPVRSLYLTNGATLKFDQNSDIHAVVFDFVNGGTLDLGTSRVRFYDYEFIDIDETNSGTMHFKTTIDAKSRKHGYWTFKQVGGERDYYGFNHGMTSVIVPTVLGTVQTGSNYIIIQDADGRTLVNTPSVVNGAGYIWTVSNVRCNGGAYNITDGVSCTGQTDTDGISYGSGYTNIIITATNQNAAGSATGVNGTRVQTLATYSGSDPGLQALSQAVNNLTSDADIRKAGAQLRPETTGNTAQASMGAVTQALSTIQGRTDAVRVASSETGTGVSSGETLKGLGVWGQGFGSTASQKERNDVWGYDADTYGLAFGTDFKVIDPLRAGLSFAYAKTAVDSTGVRSGSGQDIDSYITSLYGTYSGKGWYVDGTLTYGIHKYDAKRHVAIPGAPTQTLNADYSGQQYGAKAEVGAPLAVGPAVIIPLASLAYNNLKQDSYRETGDAAALEVSSSSTDSIRSGLGAKVSAKVATIGNWEISPNGRAVWYHEFNQSSPEQTSSYAAGGASFTTPGTDIATEHFNISLGLDVASVRNTTFSARYDADLADKYISHSASLQMRTEF</sequence>
<dbReference type="AlphaFoldDB" id="A0A7W9ZF37"/>
<gene>
    <name evidence="2" type="ORF">FHS48_001680</name>
</gene>
<dbReference type="Pfam" id="PF03797">
    <property type="entry name" value="Autotransporter"/>
    <property type="match status" value="1"/>
</dbReference>
<evidence type="ECO:0000313" key="3">
    <source>
        <dbReference type="Proteomes" id="UP000544872"/>
    </source>
</evidence>
<dbReference type="Proteomes" id="UP000544872">
    <property type="component" value="Unassembled WGS sequence"/>
</dbReference>
<dbReference type="InterPro" id="IPR005546">
    <property type="entry name" value="Autotransporte_beta"/>
</dbReference>
<keyword evidence="3" id="KW-1185">Reference proteome</keyword>
<dbReference type="NCBIfam" id="TIGR01414">
    <property type="entry name" value="autotrans_barl"/>
    <property type="match status" value="1"/>
</dbReference>
<dbReference type="EMBL" id="JACIIX010000005">
    <property type="protein sequence ID" value="MBB6210265.1"/>
    <property type="molecule type" value="Genomic_DNA"/>
</dbReference>
<evidence type="ECO:0000259" key="1">
    <source>
        <dbReference type="PROSITE" id="PS51208"/>
    </source>
</evidence>
<dbReference type="InterPro" id="IPR006315">
    <property type="entry name" value="OM_autotransptr_brl_dom"/>
</dbReference>
<dbReference type="Gene3D" id="2.40.128.130">
    <property type="entry name" value="Autotransporter beta-domain"/>
    <property type="match status" value="1"/>
</dbReference>